<evidence type="ECO:0000256" key="1">
    <source>
        <dbReference type="ARBA" id="ARBA00007074"/>
    </source>
</evidence>
<evidence type="ECO:0000256" key="2">
    <source>
        <dbReference type="ARBA" id="ARBA00022670"/>
    </source>
</evidence>
<dbReference type="eggNOG" id="COG0791">
    <property type="taxonomic scope" value="Bacteria"/>
</dbReference>
<dbReference type="InterPro" id="IPR000064">
    <property type="entry name" value="NLP_P60_dom"/>
</dbReference>
<dbReference type="RefSeq" id="WP_035537305.1">
    <property type="nucleotide sequence ID" value="NZ_ARYL01000010.1"/>
</dbReference>
<keyword evidence="3" id="KW-0378">Hydrolase</keyword>
<name>A0A059G811_9PROT</name>
<dbReference type="Pfam" id="PF00877">
    <property type="entry name" value="NLPC_P60"/>
    <property type="match status" value="1"/>
</dbReference>
<organism evidence="6 7">
    <name type="scientific">Hyphomonas oceanitis SCH89</name>
    <dbReference type="NCBI Taxonomy" id="1280953"/>
    <lineage>
        <taxon>Bacteria</taxon>
        <taxon>Pseudomonadati</taxon>
        <taxon>Pseudomonadota</taxon>
        <taxon>Alphaproteobacteria</taxon>
        <taxon>Hyphomonadales</taxon>
        <taxon>Hyphomonadaceae</taxon>
        <taxon>Hyphomonas</taxon>
    </lineage>
</organism>
<dbReference type="GO" id="GO:0006508">
    <property type="term" value="P:proteolysis"/>
    <property type="evidence" value="ECO:0007669"/>
    <property type="project" value="UniProtKB-KW"/>
</dbReference>
<comment type="similarity">
    <text evidence="1">Belongs to the peptidase C40 family.</text>
</comment>
<dbReference type="InterPro" id="IPR038765">
    <property type="entry name" value="Papain-like_cys_pep_sf"/>
</dbReference>
<dbReference type="PATRIC" id="fig|1280953.3.peg.1597"/>
<accession>A0A059G811</accession>
<dbReference type="EMBL" id="ARYL01000010">
    <property type="protein sequence ID" value="KDA02854.1"/>
    <property type="molecule type" value="Genomic_DNA"/>
</dbReference>
<sequence length="142" mass="15561">MRRDEIVAAARGWIGTPYRHQASLKGAGCDCLGLVRGVWRELVGTEPEAAPAYTPDWAEALGRETLLEAARRHMREVPVGAAREGDVVLFRMGTGVPAKHCGILAGGGVVHAYWGRAVVETRLVNWWQRRIVAAFEFPGVED</sequence>
<proteinExistence type="inferred from homology"/>
<dbReference type="OrthoDB" id="6058745at2"/>
<evidence type="ECO:0000256" key="3">
    <source>
        <dbReference type="ARBA" id="ARBA00022801"/>
    </source>
</evidence>
<reference evidence="6 7" key="1">
    <citation type="journal article" date="2014" name="Antonie Van Leeuwenhoek">
        <title>Hyphomonas beringensis sp. nov. and Hyphomonas chukchiensis sp. nov., isolated from surface seawater of the Bering Sea and Chukchi Sea.</title>
        <authorList>
            <person name="Li C."/>
            <person name="Lai Q."/>
            <person name="Li G."/>
            <person name="Dong C."/>
            <person name="Wang J."/>
            <person name="Liao Y."/>
            <person name="Shao Z."/>
        </authorList>
    </citation>
    <scope>NUCLEOTIDE SEQUENCE [LARGE SCALE GENOMIC DNA]</scope>
    <source>
        <strain evidence="6 7">SCH89</strain>
    </source>
</reference>
<evidence type="ECO:0000313" key="6">
    <source>
        <dbReference type="EMBL" id="KDA02854.1"/>
    </source>
</evidence>
<dbReference type="NCBIfam" id="TIGR02219">
    <property type="entry name" value="phage_NlpC_fam"/>
    <property type="match status" value="1"/>
</dbReference>
<dbReference type="AlphaFoldDB" id="A0A059G811"/>
<protein>
    <submittedName>
        <fullName evidence="6">Phage cell wall peptidase, NlpC/P60 family protein</fullName>
    </submittedName>
</protein>
<gene>
    <name evidence="6" type="ORF">HOC_07912</name>
</gene>
<dbReference type="Gene3D" id="3.90.1720.10">
    <property type="entry name" value="endopeptidase domain like (from Nostoc punctiforme)"/>
    <property type="match status" value="1"/>
</dbReference>
<dbReference type="PROSITE" id="PS51935">
    <property type="entry name" value="NLPC_P60"/>
    <property type="match status" value="1"/>
</dbReference>
<keyword evidence="2" id="KW-0645">Protease</keyword>
<dbReference type="GO" id="GO:0008234">
    <property type="term" value="F:cysteine-type peptidase activity"/>
    <property type="evidence" value="ECO:0007669"/>
    <property type="project" value="UniProtKB-KW"/>
</dbReference>
<evidence type="ECO:0000256" key="4">
    <source>
        <dbReference type="ARBA" id="ARBA00022807"/>
    </source>
</evidence>
<feature type="domain" description="NlpC/P60" evidence="5">
    <location>
        <begin position="1"/>
        <end position="138"/>
    </location>
</feature>
<dbReference type="Proteomes" id="UP000024942">
    <property type="component" value="Unassembled WGS sequence"/>
</dbReference>
<dbReference type="SUPFAM" id="SSF54001">
    <property type="entry name" value="Cysteine proteinases"/>
    <property type="match status" value="1"/>
</dbReference>
<evidence type="ECO:0000313" key="7">
    <source>
        <dbReference type="Proteomes" id="UP000024942"/>
    </source>
</evidence>
<keyword evidence="7" id="KW-1185">Reference proteome</keyword>
<dbReference type="STRING" id="1280953.HOC_07912"/>
<keyword evidence="4" id="KW-0788">Thiol protease</keyword>
<comment type="caution">
    <text evidence="6">The sequence shown here is derived from an EMBL/GenBank/DDBJ whole genome shotgun (WGS) entry which is preliminary data.</text>
</comment>
<dbReference type="InterPro" id="IPR011929">
    <property type="entry name" value="Phage_pept_NlpC/P60"/>
</dbReference>
<evidence type="ECO:0000259" key="5">
    <source>
        <dbReference type="PROSITE" id="PS51935"/>
    </source>
</evidence>